<evidence type="ECO:0000256" key="3">
    <source>
        <dbReference type="ARBA" id="ARBA00005041"/>
    </source>
</evidence>
<evidence type="ECO:0000256" key="5">
    <source>
        <dbReference type="ARBA" id="ARBA00012683"/>
    </source>
</evidence>
<dbReference type="EMBL" id="JAHBMH010000033">
    <property type="protein sequence ID" value="KAK1937239.1"/>
    <property type="molecule type" value="Genomic_DNA"/>
</dbReference>
<keyword evidence="6" id="KW-0808">Transferase</keyword>
<name>A0AAD9LJ27_BABDI</name>
<organism evidence="9 10">
    <name type="scientific">Babesia divergens</name>
    <dbReference type="NCBI Taxonomy" id="32595"/>
    <lineage>
        <taxon>Eukaryota</taxon>
        <taxon>Sar</taxon>
        <taxon>Alveolata</taxon>
        <taxon>Apicomplexa</taxon>
        <taxon>Aconoidasida</taxon>
        <taxon>Piroplasmida</taxon>
        <taxon>Babesiidae</taxon>
        <taxon>Babesia</taxon>
    </lineage>
</organism>
<evidence type="ECO:0000256" key="8">
    <source>
        <dbReference type="ARBA" id="ARBA00023256"/>
    </source>
</evidence>
<evidence type="ECO:0000256" key="1">
    <source>
        <dbReference type="ARBA" id="ARBA00000952"/>
    </source>
</evidence>
<dbReference type="GO" id="GO:0034038">
    <property type="term" value="F:deoxyhypusine synthase activity"/>
    <property type="evidence" value="ECO:0007669"/>
    <property type="project" value="UniProtKB-EC"/>
</dbReference>
<dbReference type="GO" id="GO:0005737">
    <property type="term" value="C:cytoplasm"/>
    <property type="evidence" value="ECO:0007669"/>
    <property type="project" value="TreeGrafter"/>
</dbReference>
<keyword evidence="10" id="KW-1185">Reference proteome</keyword>
<evidence type="ECO:0000256" key="2">
    <source>
        <dbReference type="ARBA" id="ARBA00001911"/>
    </source>
</evidence>
<evidence type="ECO:0000313" key="10">
    <source>
        <dbReference type="Proteomes" id="UP001195914"/>
    </source>
</evidence>
<proteinExistence type="inferred from homology"/>
<evidence type="ECO:0000313" key="9">
    <source>
        <dbReference type="EMBL" id="KAK1937239.1"/>
    </source>
</evidence>
<protein>
    <recommendedName>
        <fullName evidence="5">deoxyhypusine synthase</fullName>
        <ecNumber evidence="5">2.5.1.46</ecNumber>
    </recommendedName>
</protein>
<dbReference type="SUPFAM" id="SSF52467">
    <property type="entry name" value="DHS-like NAD/FAD-binding domain"/>
    <property type="match status" value="1"/>
</dbReference>
<dbReference type="Pfam" id="PF01916">
    <property type="entry name" value="DS"/>
    <property type="match status" value="1"/>
</dbReference>
<dbReference type="Proteomes" id="UP001195914">
    <property type="component" value="Unassembled WGS sequence"/>
</dbReference>
<reference evidence="9" key="1">
    <citation type="journal article" date="2014" name="Nucleic Acids Res.">
        <title>The evolutionary dynamics of variant antigen genes in Babesia reveal a history of genomic innovation underlying host-parasite interaction.</title>
        <authorList>
            <person name="Jackson A.P."/>
            <person name="Otto T.D."/>
            <person name="Darby A."/>
            <person name="Ramaprasad A."/>
            <person name="Xia D."/>
            <person name="Echaide I.E."/>
            <person name="Farber M."/>
            <person name="Gahlot S."/>
            <person name="Gamble J."/>
            <person name="Gupta D."/>
            <person name="Gupta Y."/>
            <person name="Jackson L."/>
            <person name="Malandrin L."/>
            <person name="Malas T.B."/>
            <person name="Moussa E."/>
            <person name="Nair M."/>
            <person name="Reid A.J."/>
            <person name="Sanders M."/>
            <person name="Sharma J."/>
            <person name="Tracey A."/>
            <person name="Quail M.A."/>
            <person name="Weir W."/>
            <person name="Wastling J.M."/>
            <person name="Hall N."/>
            <person name="Willadsen P."/>
            <person name="Lingelbach K."/>
            <person name="Shiels B."/>
            <person name="Tait A."/>
            <person name="Berriman M."/>
            <person name="Allred D.R."/>
            <person name="Pain A."/>
        </authorList>
    </citation>
    <scope>NUCLEOTIDE SEQUENCE</scope>
    <source>
        <strain evidence="9">1802A</strain>
    </source>
</reference>
<sequence length="371" mass="41434">MSTKDNNTVSAIPDVVAKAVLQPSSLPKDCKAFVHGELYDSDVTMEKLLEVYKTIGFQATHLGMAAEMIERMLKFRLSDDPLTEEDIGGKFEDPEVRKNTKCTIFLAFTSNMISSGLREAFVFLAKHKLIDVVVTTGGGVEEDLIKCMGKTYIGRFDMDGATMRDSGLNRIGNLFIPNDNYCNFEEWLKPHLDEMHRQQVEEGVSWTPSTFIDYLGREINDESSFCYWCHKNQIPIFCPGITDGSIGDNLYFHTYTQTEPTTLRIDIVQDIRRINDLAVHSPKTGIIILGGGLPKHHVCNANLMRNGADFAVYISTAQEFDGSDSGANPDEAISWGKIKAHTNPVKVHADASLVFPLLVAGVFKKYQHTRL</sequence>
<gene>
    <name evidence="9" type="ORF">X943_000369</name>
</gene>
<comment type="caution">
    <text evidence="9">The sequence shown here is derived from an EMBL/GenBank/DDBJ whole genome shotgun (WGS) entry which is preliminary data.</text>
</comment>
<dbReference type="PANTHER" id="PTHR11703">
    <property type="entry name" value="DEOXYHYPUSINE SYNTHASE"/>
    <property type="match status" value="1"/>
</dbReference>
<dbReference type="Gene3D" id="3.40.910.10">
    <property type="entry name" value="Deoxyhypusine synthase"/>
    <property type="match status" value="1"/>
</dbReference>
<dbReference type="PANTHER" id="PTHR11703:SF0">
    <property type="entry name" value="DEOXYHYPUSINE SYNTHASE"/>
    <property type="match status" value="1"/>
</dbReference>
<dbReference type="InterPro" id="IPR002773">
    <property type="entry name" value="Deoxyhypusine_synthase"/>
</dbReference>
<dbReference type="InterPro" id="IPR036982">
    <property type="entry name" value="Deoxyhypusine_synthase_sf"/>
</dbReference>
<comment type="pathway">
    <text evidence="3">Protein modification; eIF5A hypusination.</text>
</comment>
<reference evidence="9" key="2">
    <citation type="submission" date="2021-05" db="EMBL/GenBank/DDBJ databases">
        <authorList>
            <person name="Pain A."/>
        </authorList>
    </citation>
    <scope>NUCLEOTIDE SEQUENCE</scope>
    <source>
        <strain evidence="9">1802A</strain>
    </source>
</reference>
<evidence type="ECO:0000256" key="7">
    <source>
        <dbReference type="ARBA" id="ARBA00023027"/>
    </source>
</evidence>
<dbReference type="FunFam" id="3.40.910.10:FF:000001">
    <property type="entry name" value="Probable deoxyhypusine synthase"/>
    <property type="match status" value="1"/>
</dbReference>
<keyword evidence="8" id="KW-0386">Hypusine biosynthesis</keyword>
<comment type="catalytic activity">
    <reaction evidence="1">
        <text>[eIF5A protein]-L-lysine + spermidine = [eIF5A protein]-deoxyhypusine + propane-1,3-diamine</text>
        <dbReference type="Rhea" id="RHEA:33299"/>
        <dbReference type="Rhea" id="RHEA-COMP:10143"/>
        <dbReference type="Rhea" id="RHEA-COMP:10144"/>
        <dbReference type="ChEBI" id="CHEBI:29969"/>
        <dbReference type="ChEBI" id="CHEBI:57484"/>
        <dbReference type="ChEBI" id="CHEBI:57834"/>
        <dbReference type="ChEBI" id="CHEBI:82657"/>
        <dbReference type="EC" id="2.5.1.46"/>
    </reaction>
</comment>
<evidence type="ECO:0000256" key="6">
    <source>
        <dbReference type="ARBA" id="ARBA00022679"/>
    </source>
</evidence>
<accession>A0AAD9LJ27</accession>
<comment type="cofactor">
    <cofactor evidence="2">
        <name>NAD(+)</name>
        <dbReference type="ChEBI" id="CHEBI:57540"/>
    </cofactor>
</comment>
<dbReference type="NCBIfam" id="TIGR00321">
    <property type="entry name" value="dhys"/>
    <property type="match status" value="1"/>
</dbReference>
<evidence type="ECO:0000256" key="4">
    <source>
        <dbReference type="ARBA" id="ARBA00009892"/>
    </source>
</evidence>
<keyword evidence="7" id="KW-0520">NAD</keyword>
<comment type="similarity">
    <text evidence="4">Belongs to the deoxyhypusine synthase family.</text>
</comment>
<dbReference type="AlphaFoldDB" id="A0AAD9LJ27"/>
<dbReference type="EC" id="2.5.1.46" evidence="5"/>
<dbReference type="InterPro" id="IPR029035">
    <property type="entry name" value="DHS-like_NAD/FAD-binding_dom"/>
</dbReference>